<dbReference type="EMBL" id="JAAIUW010000001">
    <property type="protein sequence ID" value="KAF7845342.1"/>
    <property type="molecule type" value="Genomic_DNA"/>
</dbReference>
<keyword evidence="3" id="KW-1185">Reference proteome</keyword>
<sequence length="237" mass="26581">MTDANAASSSFEAFLEGWMVRQKDYLDELVSAQQRRHEMHDDERRDLISRVLSHYEQYFAEKSKIAHRDILLVFSPPWFSSLERSFLWIAGFKPTMMIQLAIQALDDDLSEDQRQRLSEFSQETKMEERALNDELAKIHESVAAPPLVEAARSHGRLCLSESVIAEESGGGEVRRALKIALENLVGNADTLRIDTALKVMKILKPYQAVNALIAVAELQIKIRTSGTENDAHGGGGG</sequence>
<evidence type="ECO:0000313" key="2">
    <source>
        <dbReference type="EMBL" id="KAF7845342.1"/>
    </source>
</evidence>
<proteinExistence type="predicted"/>
<dbReference type="PANTHER" id="PTHR46354:SF13">
    <property type="entry name" value="PROTEIN DOG1-LIKE 4"/>
    <property type="match status" value="1"/>
</dbReference>
<evidence type="ECO:0000259" key="1">
    <source>
        <dbReference type="PROSITE" id="PS51806"/>
    </source>
</evidence>
<reference evidence="2" key="1">
    <citation type="submission" date="2020-09" db="EMBL/GenBank/DDBJ databases">
        <title>Genome-Enabled Discovery of Anthraquinone Biosynthesis in Senna tora.</title>
        <authorList>
            <person name="Kang S.-H."/>
            <person name="Pandey R.P."/>
            <person name="Lee C.-M."/>
            <person name="Sim J.-S."/>
            <person name="Jeong J.-T."/>
            <person name="Choi B.-S."/>
            <person name="Jung M."/>
            <person name="Ginzburg D."/>
            <person name="Zhao K."/>
            <person name="Won S.Y."/>
            <person name="Oh T.-J."/>
            <person name="Yu Y."/>
            <person name="Kim N.-H."/>
            <person name="Lee O.R."/>
            <person name="Lee T.-H."/>
            <person name="Bashyal P."/>
            <person name="Kim T.-S."/>
            <person name="Lee W.-H."/>
            <person name="Kawkins C."/>
            <person name="Kim C.-K."/>
            <person name="Kim J.S."/>
            <person name="Ahn B.O."/>
            <person name="Rhee S.Y."/>
            <person name="Sohng J.K."/>
        </authorList>
    </citation>
    <scope>NUCLEOTIDE SEQUENCE</scope>
    <source>
        <tissue evidence="2">Leaf</tissue>
    </source>
</reference>
<protein>
    <submittedName>
        <fullName evidence="2">Protein DOG1-like 4</fullName>
    </submittedName>
</protein>
<dbReference type="InterPro" id="IPR025422">
    <property type="entry name" value="TGA_domain"/>
</dbReference>
<dbReference type="Pfam" id="PF14144">
    <property type="entry name" value="DOG1"/>
    <property type="match status" value="1"/>
</dbReference>
<dbReference type="PANTHER" id="PTHR46354">
    <property type="entry name" value="DOG1 DOMAIN-CONTAINING PROTEIN"/>
    <property type="match status" value="1"/>
</dbReference>
<dbReference type="GO" id="GO:0043565">
    <property type="term" value="F:sequence-specific DNA binding"/>
    <property type="evidence" value="ECO:0007669"/>
    <property type="project" value="InterPro"/>
</dbReference>
<dbReference type="PROSITE" id="PS51806">
    <property type="entry name" value="DOG1"/>
    <property type="match status" value="1"/>
</dbReference>
<evidence type="ECO:0000313" key="3">
    <source>
        <dbReference type="Proteomes" id="UP000634136"/>
    </source>
</evidence>
<comment type="caution">
    <text evidence="2">The sequence shown here is derived from an EMBL/GenBank/DDBJ whole genome shotgun (WGS) entry which is preliminary data.</text>
</comment>
<dbReference type="Proteomes" id="UP000634136">
    <property type="component" value="Unassembled WGS sequence"/>
</dbReference>
<dbReference type="GO" id="GO:0006351">
    <property type="term" value="P:DNA-templated transcription"/>
    <property type="evidence" value="ECO:0007669"/>
    <property type="project" value="InterPro"/>
</dbReference>
<organism evidence="2 3">
    <name type="scientific">Senna tora</name>
    <dbReference type="NCBI Taxonomy" id="362788"/>
    <lineage>
        <taxon>Eukaryota</taxon>
        <taxon>Viridiplantae</taxon>
        <taxon>Streptophyta</taxon>
        <taxon>Embryophyta</taxon>
        <taxon>Tracheophyta</taxon>
        <taxon>Spermatophyta</taxon>
        <taxon>Magnoliopsida</taxon>
        <taxon>eudicotyledons</taxon>
        <taxon>Gunneridae</taxon>
        <taxon>Pentapetalae</taxon>
        <taxon>rosids</taxon>
        <taxon>fabids</taxon>
        <taxon>Fabales</taxon>
        <taxon>Fabaceae</taxon>
        <taxon>Caesalpinioideae</taxon>
        <taxon>Cassia clade</taxon>
        <taxon>Senna</taxon>
    </lineage>
</organism>
<feature type="domain" description="DOG1" evidence="1">
    <location>
        <begin position="8"/>
        <end position="232"/>
    </location>
</feature>
<dbReference type="OrthoDB" id="781635at2759"/>
<dbReference type="InterPro" id="IPR051886">
    <property type="entry name" value="Seed_Dev/Stress_Resp_Reg"/>
</dbReference>
<dbReference type="AlphaFoldDB" id="A0A835CNB0"/>
<name>A0A835CNB0_9FABA</name>
<accession>A0A835CNB0</accession>
<gene>
    <name evidence="2" type="ORF">G2W53_002247</name>
</gene>